<evidence type="ECO:0008006" key="4">
    <source>
        <dbReference type="Google" id="ProtNLM"/>
    </source>
</evidence>
<gene>
    <name evidence="2" type="ORF">HMPREF9013_1293</name>
</gene>
<sequence length="886" mass="94989">MEVGSVELGVKLNENLVKDSAKVANKAESILTNKFSSIGATIGKVLALGALVKFGSQCIQLGSDLAEVQNVVDVTFPTMSKQVNEFAQNAITSIGMSQKVAKEYMGQLGSMAQAFGYSEKASFGMAKAITNLTGDVASFYNLSNDEAFTKLKSVFTGETESLKSLGVVMTQAALDEYAMAHGFGKTTDKMSEQEKVALRLAFVQNALANASGDFARTSDGWANSTRVLSLRFEELKATIGQGLINVFTPIIAIINSVLAKLQTLANYFVAFTRLISGKKGASDATGSMANNLKKAGKSTGGLTSGLGKAGKNAGKVADNLKKAKGFLAGFDDLNVISSTDDSSSKGSKGVGAGGADFGNMNVPKGSADLSGVDEIYNRVKGTFDKITNFLGKNKVTITSLLGGMFAGFTAYELLKNWGAIKTAFKGMIYKIQFLGLCFKTFFGTILNGGGVMKAFSAVFGTSLGPIIAISLAIAVITAALIYLYQTSDSFRNLVQTALDSISGILNSLWTNVLQPLGAFLMDIFNTVLVPLGTFIAQTFVKSVEVVFSILMQLWISALTPIAKFLVTVLGIALKTVIDIWDEWKPVIDTIFKAINWIWINLLSPLADFMKGAFMEAFKVFGNFIDELIYNATELFKGLSDFLVGVFTLNVDKAMSGIQRIFYTLLSFLERTFGIKFTAVFDVVNGVIVGWFSGIKQAWAGIKQVFSGIIQFITGIFSGNWKQAWNGIVKAFGGIFQTIGGLVKAPLNAVIGLVNGAINRINGVGFTVPDWVPFMGGKQFRVNVPKIPMLANGGYVGANAPQLALIGDNRHEGEIVSPESKIYQQTKRAVDDALMASQGTATGTDVIIQLMYEILDTLQNLGIEIDRDKLLKLIDQRNKQLDLAKGG</sequence>
<comment type="caution">
    <text evidence="2">The sequence shown here is derived from an EMBL/GenBank/DDBJ whole genome shotgun (WGS) entry which is preliminary data.</text>
</comment>
<accession>D2MPH7</accession>
<proteinExistence type="predicted"/>
<feature type="transmembrane region" description="Helical" evidence="1">
    <location>
        <begin position="545"/>
        <end position="573"/>
    </location>
</feature>
<feature type="transmembrane region" description="Helical" evidence="1">
    <location>
        <begin position="466"/>
        <end position="484"/>
    </location>
</feature>
<keyword evidence="3" id="KW-1185">Reference proteome</keyword>
<evidence type="ECO:0000313" key="2">
    <source>
        <dbReference type="EMBL" id="EFC05589.1"/>
    </source>
</evidence>
<name>D2MPH7_9FIRM</name>
<evidence type="ECO:0000256" key="1">
    <source>
        <dbReference type="SAM" id="Phobius"/>
    </source>
</evidence>
<dbReference type="Proteomes" id="UP000005017">
    <property type="component" value="Unassembled WGS sequence"/>
</dbReference>
<dbReference type="eggNOG" id="COG3941">
    <property type="taxonomic scope" value="Bacteria"/>
</dbReference>
<keyword evidence="1" id="KW-0472">Membrane</keyword>
<evidence type="ECO:0000313" key="3">
    <source>
        <dbReference type="Proteomes" id="UP000005017"/>
    </source>
</evidence>
<protein>
    <recommendedName>
        <fullName evidence="4">TMP repeat protein</fullName>
    </recommendedName>
</protein>
<dbReference type="AlphaFoldDB" id="D2MPH7"/>
<keyword evidence="1" id="KW-1133">Transmembrane helix</keyword>
<feature type="transmembrane region" description="Helical" evidence="1">
    <location>
        <begin position="395"/>
        <end position="414"/>
    </location>
</feature>
<feature type="transmembrane region" description="Helical" evidence="1">
    <location>
        <begin position="426"/>
        <end position="446"/>
    </location>
</feature>
<reference evidence="3" key="1">
    <citation type="submission" date="2009-12" db="EMBL/GenBank/DDBJ databases">
        <title>Sequence of Clostridiales genomosp. BVAB3 str. UPII9-5.</title>
        <authorList>
            <person name="Madupu R."/>
            <person name="Durkin A.S."/>
            <person name="Torralba M."/>
            <person name="Methe B."/>
            <person name="Sutton G.G."/>
            <person name="Strausberg R.L."/>
            <person name="Nelson K.E."/>
        </authorList>
    </citation>
    <scope>NUCLEOTIDE SEQUENCE [LARGE SCALE GENOMIC DNA]</scope>
    <source>
        <strain evidence="3">W1219</strain>
    </source>
</reference>
<organism evidence="2 3">
    <name type="scientific">Bulleidia extructa W1219</name>
    <dbReference type="NCBI Taxonomy" id="679192"/>
    <lineage>
        <taxon>Bacteria</taxon>
        <taxon>Bacillati</taxon>
        <taxon>Bacillota</taxon>
        <taxon>Erysipelotrichia</taxon>
        <taxon>Erysipelotrichales</taxon>
        <taxon>Erysipelotrichaceae</taxon>
        <taxon>Bulleidia</taxon>
    </lineage>
</organism>
<dbReference type="eggNOG" id="COG5412">
    <property type="taxonomic scope" value="Bacteria"/>
</dbReference>
<dbReference type="STRING" id="679192.HMPREF9013_1293"/>
<dbReference type="EMBL" id="ADFR01000009">
    <property type="protein sequence ID" value="EFC05589.1"/>
    <property type="molecule type" value="Genomic_DNA"/>
</dbReference>
<feature type="transmembrane region" description="Helical" evidence="1">
    <location>
        <begin position="516"/>
        <end position="539"/>
    </location>
</feature>
<keyword evidence="1" id="KW-0812">Transmembrane</keyword>